<name>A0ACC0GIX1_9ERIC</name>
<evidence type="ECO:0000313" key="1">
    <source>
        <dbReference type="EMBL" id="KAI8000478.1"/>
    </source>
</evidence>
<accession>A0ACC0GIX1</accession>
<dbReference type="EMBL" id="CM045765">
    <property type="protein sequence ID" value="KAI8000478.1"/>
    <property type="molecule type" value="Genomic_DNA"/>
</dbReference>
<proteinExistence type="predicted"/>
<dbReference type="Proteomes" id="UP001060215">
    <property type="component" value="Chromosome 8"/>
</dbReference>
<comment type="caution">
    <text evidence="1">The sequence shown here is derived from an EMBL/GenBank/DDBJ whole genome shotgun (WGS) entry which is preliminary data.</text>
</comment>
<protein>
    <submittedName>
        <fullName evidence="1">Uncharacterized protein</fullName>
    </submittedName>
</protein>
<sequence length="381" mass="42081">MEDEVKGSMGQEEVDQMSRIGEPEKEDQEVEHITKEELCRKEKKPVAGQDMVDCEAGEKVVGNECISVSAVKETEEDMGNQKVRRDSMEGRLVITANPRNDIQIVEDHVCTPGFIRSIGGPESSRPQINLEVVLDGFQDGVQKNRPTTDSSNVSACVAQTQSRPLVQKQTKLKGSGKDNPVRQGKPTSVAVNTCNKAGGNRHSRSKSQIKQNKQKGVLTGNCFKNGAIFRAAAAAISLSIEHSLNNKRRNKLLNEAQATMEVGKIGADFEGRRRDDLVSELFLWLMYCSSVGCCFDFGFVAAALFITTHDYHGHIYTDPYPTIIQNGQWAAFLHVKPSITTAGSSAAVVYRGKNQSGEQHDWMLAWSMPYIGDNHVSKKFF</sequence>
<keyword evidence="2" id="KW-1185">Reference proteome</keyword>
<reference evidence="1 2" key="1">
    <citation type="journal article" date="2022" name="Plant J.">
        <title>Chromosome-level genome of Camellia lanceoleosa provides a valuable resource for understanding genome evolution and self-incompatibility.</title>
        <authorList>
            <person name="Gong W."/>
            <person name="Xiao S."/>
            <person name="Wang L."/>
            <person name="Liao Z."/>
            <person name="Chang Y."/>
            <person name="Mo W."/>
            <person name="Hu G."/>
            <person name="Li W."/>
            <person name="Zhao G."/>
            <person name="Zhu H."/>
            <person name="Hu X."/>
            <person name="Ji K."/>
            <person name="Xiang X."/>
            <person name="Song Q."/>
            <person name="Yuan D."/>
            <person name="Jin S."/>
            <person name="Zhang L."/>
        </authorList>
    </citation>
    <scope>NUCLEOTIDE SEQUENCE [LARGE SCALE GENOMIC DNA]</scope>
    <source>
        <strain evidence="1">SQ_2022a</strain>
    </source>
</reference>
<gene>
    <name evidence="1" type="ORF">LOK49_LG09G01340</name>
</gene>
<evidence type="ECO:0000313" key="2">
    <source>
        <dbReference type="Proteomes" id="UP001060215"/>
    </source>
</evidence>
<organism evidence="1 2">
    <name type="scientific">Camellia lanceoleosa</name>
    <dbReference type="NCBI Taxonomy" id="1840588"/>
    <lineage>
        <taxon>Eukaryota</taxon>
        <taxon>Viridiplantae</taxon>
        <taxon>Streptophyta</taxon>
        <taxon>Embryophyta</taxon>
        <taxon>Tracheophyta</taxon>
        <taxon>Spermatophyta</taxon>
        <taxon>Magnoliopsida</taxon>
        <taxon>eudicotyledons</taxon>
        <taxon>Gunneridae</taxon>
        <taxon>Pentapetalae</taxon>
        <taxon>asterids</taxon>
        <taxon>Ericales</taxon>
        <taxon>Theaceae</taxon>
        <taxon>Camellia</taxon>
    </lineage>
</organism>